<keyword evidence="4 6" id="KW-1133">Transmembrane helix</keyword>
<name>A0A1I5RNG1_9EURY</name>
<dbReference type="EMBL" id="FOXI01000005">
    <property type="protein sequence ID" value="SFP60079.1"/>
    <property type="molecule type" value="Genomic_DNA"/>
</dbReference>
<evidence type="ECO:0000256" key="2">
    <source>
        <dbReference type="ARBA" id="ARBA00009773"/>
    </source>
</evidence>
<feature type="transmembrane region" description="Helical" evidence="6">
    <location>
        <begin position="140"/>
        <end position="163"/>
    </location>
</feature>
<evidence type="ECO:0000256" key="5">
    <source>
        <dbReference type="ARBA" id="ARBA00023136"/>
    </source>
</evidence>
<feature type="transmembrane region" description="Helical" evidence="6">
    <location>
        <begin position="272"/>
        <end position="290"/>
    </location>
</feature>
<feature type="transmembrane region" description="Helical" evidence="6">
    <location>
        <begin position="201"/>
        <end position="220"/>
    </location>
</feature>
<keyword evidence="5 6" id="KW-0472">Membrane</keyword>
<comment type="similarity">
    <text evidence="2">Belongs to the autoinducer-2 exporter (AI-2E) (TC 2.A.86) family.</text>
</comment>
<dbReference type="OrthoDB" id="282734at2157"/>
<feature type="transmembrane region" description="Helical" evidence="6">
    <location>
        <begin position="310"/>
        <end position="338"/>
    </location>
</feature>
<organism evidence="7 8">
    <name type="scientific">Halolamina pelagica</name>
    <dbReference type="NCBI Taxonomy" id="699431"/>
    <lineage>
        <taxon>Archaea</taxon>
        <taxon>Methanobacteriati</taxon>
        <taxon>Methanobacteriota</taxon>
        <taxon>Stenosarchaea group</taxon>
        <taxon>Halobacteria</taxon>
        <taxon>Halobacteriales</taxon>
        <taxon>Haloferacaceae</taxon>
    </lineage>
</organism>
<evidence type="ECO:0000313" key="7">
    <source>
        <dbReference type="EMBL" id="SFP60079.1"/>
    </source>
</evidence>
<evidence type="ECO:0000256" key="6">
    <source>
        <dbReference type="SAM" id="Phobius"/>
    </source>
</evidence>
<feature type="transmembrane region" description="Helical" evidence="6">
    <location>
        <begin position="6"/>
        <end position="38"/>
    </location>
</feature>
<dbReference type="GO" id="GO:0016020">
    <property type="term" value="C:membrane"/>
    <property type="evidence" value="ECO:0007669"/>
    <property type="project" value="UniProtKB-SubCell"/>
</dbReference>
<dbReference type="Proteomes" id="UP000183769">
    <property type="component" value="Unassembled WGS sequence"/>
</dbReference>
<proteinExistence type="inferred from homology"/>
<accession>A0A1I5RNG1</accession>
<dbReference type="InterPro" id="IPR002549">
    <property type="entry name" value="AI-2E-like"/>
</dbReference>
<evidence type="ECO:0000313" key="8">
    <source>
        <dbReference type="Proteomes" id="UP000183769"/>
    </source>
</evidence>
<feature type="transmembrane region" description="Helical" evidence="6">
    <location>
        <begin position="59"/>
        <end position="82"/>
    </location>
</feature>
<sequence length="379" mass="41461">MDEKRLIIAAFGVVVTAVVGFLAYQFVAPLTVSIFLYYSTRRYFKFLRRLRLPARVRAVTVLASLAIPLILLISYATVLLVIEARAFVTEYSLLEVAATNVEWIGGIDQIPEFTVQGLYEAYQSGDLSPFIDFASAHAELLTSLISGFFLNFFVVVIVTYYLLIDGRRIRDWLLRFDDDAIIREYLEAADQELESVLFGNLLNVIAISLIAIAAFTVYNALVPGPAEVPYPTLAGTLTGIASLVPVVGMKIVYLPLTGVAALPIVLGGDQSLLVYVLGFLVVAVVVVDTIPDILLRPILSGENTHVGLLMLAYTLGPVVLGFYGLFFAPIVLVVGLTFAQTALPRLLGADEDDGISSDQMRLSDFVENQSLRSGLRERL</sequence>
<dbReference type="AlphaFoldDB" id="A0A1I5RNG1"/>
<dbReference type="PANTHER" id="PTHR21716:SF4">
    <property type="entry name" value="TRANSMEMBRANE PROTEIN 245"/>
    <property type="match status" value="1"/>
</dbReference>
<keyword evidence="3 6" id="KW-0812">Transmembrane</keyword>
<protein>
    <submittedName>
        <fullName evidence="7">Predicted PurR-regulated permease PerM</fullName>
    </submittedName>
</protein>
<reference evidence="8" key="1">
    <citation type="submission" date="2016-10" db="EMBL/GenBank/DDBJ databases">
        <authorList>
            <person name="Varghese N."/>
            <person name="Submissions S."/>
        </authorList>
    </citation>
    <scope>NUCLEOTIDE SEQUENCE [LARGE SCALE GENOMIC DNA]</scope>
    <source>
        <strain evidence="8">CGMCC 1.10329</strain>
    </source>
</reference>
<dbReference type="PANTHER" id="PTHR21716">
    <property type="entry name" value="TRANSMEMBRANE PROTEIN"/>
    <property type="match status" value="1"/>
</dbReference>
<evidence type="ECO:0000256" key="1">
    <source>
        <dbReference type="ARBA" id="ARBA00004141"/>
    </source>
</evidence>
<dbReference type="Pfam" id="PF01594">
    <property type="entry name" value="AI-2E_transport"/>
    <property type="match status" value="1"/>
</dbReference>
<evidence type="ECO:0000256" key="3">
    <source>
        <dbReference type="ARBA" id="ARBA00022692"/>
    </source>
</evidence>
<keyword evidence="8" id="KW-1185">Reference proteome</keyword>
<comment type="subcellular location">
    <subcellularLocation>
        <location evidence="1">Membrane</location>
        <topology evidence="1">Multi-pass membrane protein</topology>
    </subcellularLocation>
</comment>
<feature type="transmembrane region" description="Helical" evidence="6">
    <location>
        <begin position="240"/>
        <end position="265"/>
    </location>
</feature>
<gene>
    <name evidence="7" type="ORF">SAMN05216277_10564</name>
</gene>
<evidence type="ECO:0000256" key="4">
    <source>
        <dbReference type="ARBA" id="ARBA00022989"/>
    </source>
</evidence>
<dbReference type="RefSeq" id="WP_074877580.1">
    <property type="nucleotide sequence ID" value="NZ_FOXI01000005.1"/>
</dbReference>